<feature type="domain" description="Blue (type 1) copper" evidence="3">
    <location>
        <begin position="49"/>
        <end position="129"/>
    </location>
</feature>
<dbReference type="SUPFAM" id="SSF49503">
    <property type="entry name" value="Cupredoxins"/>
    <property type="match status" value="1"/>
</dbReference>
<accession>A0A7D5R5W3</accession>
<keyword evidence="1" id="KW-0479">Metal-binding</keyword>
<sequence>MEINHMSMFFRLLFLSITIVVMFAVVPAAVYAETWKVQIPAGSSVPESPVHFTPSEISVRFGDRVEWGNADSVAHTVTSGTLESGITPIFDSGHMGPGSRFSVLFSEKDAGEIKYFCTIHPWMIGIVNVVNLAADYQVFHNVGSEFSESPVDLVYKVQRNLVEVNVDPIRNSITFSFVGKIDNDKFVVYLPEELIKNPQSVFVDDKQITNYELTKTDGITILTVVLRGTAEQVKVVGVEVIGTSDPKKHVLINQMFGVTDKKFYESGDEIVISGEIKNPVQLYELILDVIAPQGHTVYHKVIPLVDSTKFSEKVPTSGLFRDFGKYMVKITGPSAKSLFLPFDFGIAPKEFNSPLKQMRTGTEPGDVVCNEGLEIFMKNSNGQAVCLTESTATILMQRGWADYF</sequence>
<dbReference type="InterPro" id="IPR008972">
    <property type="entry name" value="Cupredoxin"/>
</dbReference>
<dbReference type="KEGG" id="nue:C5F50_03000"/>
<evidence type="ECO:0000313" key="4">
    <source>
        <dbReference type="EMBL" id="QLH06158.1"/>
    </source>
</evidence>
<dbReference type="PANTHER" id="PTHR36507:SF1">
    <property type="entry name" value="BLL1555 PROTEIN"/>
    <property type="match status" value="1"/>
</dbReference>
<keyword evidence="5" id="KW-1185">Reference proteome</keyword>
<name>A0A7D5R5W3_9ARCH</name>
<dbReference type="Proteomes" id="UP000509478">
    <property type="component" value="Chromosome"/>
</dbReference>
<protein>
    <recommendedName>
        <fullName evidence="3">Blue (type 1) copper domain-containing protein</fullName>
    </recommendedName>
</protein>
<evidence type="ECO:0000256" key="1">
    <source>
        <dbReference type="ARBA" id="ARBA00022723"/>
    </source>
</evidence>
<dbReference type="InterPro" id="IPR052721">
    <property type="entry name" value="ET_Amicyanin"/>
</dbReference>
<dbReference type="GO" id="GO:0005507">
    <property type="term" value="F:copper ion binding"/>
    <property type="evidence" value="ECO:0007669"/>
    <property type="project" value="InterPro"/>
</dbReference>
<reference evidence="4 5" key="1">
    <citation type="submission" date="2018-02" db="EMBL/GenBank/DDBJ databases">
        <title>Complete genome of Nitrosopumilus ureaphilus PS0.</title>
        <authorList>
            <person name="Qin W."/>
            <person name="Zheng Y."/>
            <person name="Stahl D.A."/>
        </authorList>
    </citation>
    <scope>NUCLEOTIDE SEQUENCE [LARGE SCALE GENOMIC DNA]</scope>
    <source>
        <strain evidence="4 5">PS0</strain>
    </source>
</reference>
<dbReference type="InterPro" id="IPR000923">
    <property type="entry name" value="BlueCu_1"/>
</dbReference>
<dbReference type="GO" id="GO:0009055">
    <property type="term" value="F:electron transfer activity"/>
    <property type="evidence" value="ECO:0007669"/>
    <property type="project" value="InterPro"/>
</dbReference>
<dbReference type="Pfam" id="PF00127">
    <property type="entry name" value="Copper-bind"/>
    <property type="match status" value="1"/>
</dbReference>
<gene>
    <name evidence="4" type="ORF">C5F50_03000</name>
</gene>
<dbReference type="EMBL" id="CP026995">
    <property type="protein sequence ID" value="QLH06158.1"/>
    <property type="molecule type" value="Genomic_DNA"/>
</dbReference>
<dbReference type="PANTHER" id="PTHR36507">
    <property type="entry name" value="BLL1555 PROTEIN"/>
    <property type="match status" value="1"/>
</dbReference>
<organism evidence="4 5">
    <name type="scientific">Nitrosopumilus ureiphilus</name>
    <dbReference type="NCBI Taxonomy" id="1470067"/>
    <lineage>
        <taxon>Archaea</taxon>
        <taxon>Nitrososphaerota</taxon>
        <taxon>Nitrososphaeria</taxon>
        <taxon>Nitrosopumilales</taxon>
        <taxon>Nitrosopumilaceae</taxon>
        <taxon>Nitrosopumilus</taxon>
    </lineage>
</organism>
<dbReference type="AlphaFoldDB" id="A0A7D5R5W3"/>
<dbReference type="Gene3D" id="2.60.40.420">
    <property type="entry name" value="Cupredoxins - blue copper proteins"/>
    <property type="match status" value="1"/>
</dbReference>
<evidence type="ECO:0000313" key="5">
    <source>
        <dbReference type="Proteomes" id="UP000509478"/>
    </source>
</evidence>
<keyword evidence="2" id="KW-0186">Copper</keyword>
<evidence type="ECO:0000256" key="2">
    <source>
        <dbReference type="ARBA" id="ARBA00023008"/>
    </source>
</evidence>
<evidence type="ECO:0000259" key="3">
    <source>
        <dbReference type="Pfam" id="PF00127"/>
    </source>
</evidence>
<proteinExistence type="predicted"/>